<dbReference type="GO" id="GO:0005634">
    <property type="term" value="C:nucleus"/>
    <property type="evidence" value="ECO:0007669"/>
    <property type="project" value="TreeGrafter"/>
</dbReference>
<reference evidence="3" key="1">
    <citation type="submission" date="2016-03" db="EMBL/GenBank/DDBJ databases">
        <authorList>
            <person name="Devillers Hugo."/>
        </authorList>
    </citation>
    <scope>NUCLEOTIDE SEQUENCE [LARGE SCALE GENOMIC DNA]</scope>
</reference>
<gene>
    <name evidence="2" type="ORF">LANO_0H15588G</name>
</gene>
<evidence type="ECO:0000313" key="2">
    <source>
        <dbReference type="EMBL" id="SCV05806.1"/>
    </source>
</evidence>
<keyword evidence="3" id="KW-1185">Reference proteome</keyword>
<dbReference type="OrthoDB" id="27237at2759"/>
<proteinExistence type="predicted"/>
<dbReference type="PANTHER" id="PTHR13060">
    <property type="entry name" value="SGT1 PROTEIN HSGT1 SUPPRESSOR OF GCR2"/>
    <property type="match status" value="1"/>
</dbReference>
<dbReference type="PANTHER" id="PTHR13060:SF0">
    <property type="entry name" value="PROTEIN ECDYSONELESS HOMOLOG"/>
    <property type="match status" value="1"/>
</dbReference>
<accession>A0A1G4KMT1</accession>
<dbReference type="EMBL" id="LT598447">
    <property type="protein sequence ID" value="SCV05806.1"/>
    <property type="molecule type" value="Genomic_DNA"/>
</dbReference>
<feature type="compositionally biased region" description="Basic and acidic residues" evidence="1">
    <location>
        <begin position="447"/>
        <end position="458"/>
    </location>
</feature>
<evidence type="ECO:0000313" key="3">
    <source>
        <dbReference type="Proteomes" id="UP000189911"/>
    </source>
</evidence>
<dbReference type="InterPro" id="IPR010770">
    <property type="entry name" value="Ecd"/>
</dbReference>
<organism evidence="2 3">
    <name type="scientific">Lachancea nothofagi CBS 11611</name>
    <dbReference type="NCBI Taxonomy" id="1266666"/>
    <lineage>
        <taxon>Eukaryota</taxon>
        <taxon>Fungi</taxon>
        <taxon>Dikarya</taxon>
        <taxon>Ascomycota</taxon>
        <taxon>Saccharomycotina</taxon>
        <taxon>Saccharomycetes</taxon>
        <taxon>Saccharomycetales</taxon>
        <taxon>Saccharomycetaceae</taxon>
        <taxon>Lachancea</taxon>
    </lineage>
</organism>
<protein>
    <submittedName>
        <fullName evidence="2">LANO_0H15588g1_1</fullName>
    </submittedName>
</protein>
<sequence length="517" mass="58830">MDEVSTDYSDRATELLWLNESEAYLDLVEKPQSSTLFFGIFHLDKLYDQSSEELLSIKNKLLNLISVWNNYYPWGNYACIEVKVVENPDEQSYLFGFLNVEGHQEEEFLVVCLLRKLSKTLGPSVFIKVCSSEGEILIMECHDILPKEYEYPRGNNRLWIHEGNFKIIPLELAPSRGLRREEALSFLMSSYFKLTEVPEISKRLAERTNMENFPQSQLENLIWLPLEIKDETCFKLIYDKPQMISLVLKNILENGLDLDMANIKESGNCRSLTTLISLPQGKILSSFLVDSGVDFASSDLPFINGNIVSASLQELIRNGDVKDQPSPIYTTDQPTLLSELKKETSLNADCNIREIDFAALQQSGNSQSTDEDAVSRMQRLFTNIRMDLAGGKEDENVAEEVDSEADSNSIADREATNYFTKENVDIDEDDFFEFFLTEALKVKKEDLESYRQENKPESDAGSADGQEDEMFEELEQFLSRSNGEDDNNAIKQLSEAFKLNSSTGGHLESFLESLDET</sequence>
<dbReference type="Proteomes" id="UP000189911">
    <property type="component" value="Chromosome H"/>
</dbReference>
<evidence type="ECO:0000256" key="1">
    <source>
        <dbReference type="SAM" id="MobiDB-lite"/>
    </source>
</evidence>
<feature type="region of interest" description="Disordered" evidence="1">
    <location>
        <begin position="447"/>
        <end position="470"/>
    </location>
</feature>
<dbReference type="Pfam" id="PF07093">
    <property type="entry name" value="SGT1"/>
    <property type="match status" value="1"/>
</dbReference>
<name>A0A1G4KMT1_9SACH</name>
<dbReference type="AlphaFoldDB" id="A0A1G4KMT1"/>